<evidence type="ECO:0000313" key="2">
    <source>
        <dbReference type="EMBL" id="TVT97971.1"/>
    </source>
</evidence>
<gene>
    <name evidence="2" type="ORF">EJB05_56742</name>
</gene>
<protein>
    <recommendedName>
        <fullName evidence="1">F-box domain-containing protein</fullName>
    </recommendedName>
</protein>
<dbReference type="Pfam" id="PF00646">
    <property type="entry name" value="F-box"/>
    <property type="match status" value="1"/>
</dbReference>
<dbReference type="InterPro" id="IPR053197">
    <property type="entry name" value="F-box_SCFL_complex_component"/>
</dbReference>
<evidence type="ECO:0000259" key="1">
    <source>
        <dbReference type="PROSITE" id="PS50181"/>
    </source>
</evidence>
<dbReference type="Gene3D" id="3.80.10.10">
    <property type="entry name" value="Ribonuclease Inhibitor"/>
    <property type="match status" value="1"/>
</dbReference>
<dbReference type="PANTHER" id="PTHR34223:SF80">
    <property type="entry name" value="OS11G0205900 PROTEIN"/>
    <property type="match status" value="1"/>
</dbReference>
<dbReference type="EMBL" id="RWGY01000914">
    <property type="protein sequence ID" value="TVT97971.1"/>
    <property type="molecule type" value="Genomic_DNA"/>
</dbReference>
<dbReference type="OrthoDB" id="612216at2759"/>
<dbReference type="AlphaFoldDB" id="A0A5J9SFH3"/>
<comment type="caution">
    <text evidence="2">The sequence shown here is derived from an EMBL/GenBank/DDBJ whole genome shotgun (WGS) entry which is preliminary data.</text>
</comment>
<feature type="domain" description="F-box" evidence="1">
    <location>
        <begin position="19"/>
        <end position="65"/>
    </location>
</feature>
<dbReference type="InterPro" id="IPR036047">
    <property type="entry name" value="F-box-like_dom_sf"/>
</dbReference>
<dbReference type="PANTHER" id="PTHR34223">
    <property type="entry name" value="OS11G0201299 PROTEIN"/>
    <property type="match status" value="1"/>
</dbReference>
<reference evidence="2 3" key="1">
    <citation type="journal article" date="2019" name="Sci. Rep.">
        <title>A high-quality genome of Eragrostis curvula grass provides insights into Poaceae evolution and supports new strategies to enhance forage quality.</title>
        <authorList>
            <person name="Carballo J."/>
            <person name="Santos B.A.C.M."/>
            <person name="Zappacosta D."/>
            <person name="Garbus I."/>
            <person name="Selva J.P."/>
            <person name="Gallo C.A."/>
            <person name="Diaz A."/>
            <person name="Albertini E."/>
            <person name="Caccamo M."/>
            <person name="Echenique V."/>
        </authorList>
    </citation>
    <scope>NUCLEOTIDE SEQUENCE [LARGE SCALE GENOMIC DNA]</scope>
    <source>
        <strain evidence="3">cv. Victoria</strain>
        <tissue evidence="2">Leaf</tissue>
    </source>
</reference>
<dbReference type="InterPro" id="IPR053781">
    <property type="entry name" value="F-box_AtFBL13-like"/>
</dbReference>
<keyword evidence="3" id="KW-1185">Reference proteome</keyword>
<organism evidence="2 3">
    <name type="scientific">Eragrostis curvula</name>
    <name type="common">weeping love grass</name>
    <dbReference type="NCBI Taxonomy" id="38414"/>
    <lineage>
        <taxon>Eukaryota</taxon>
        <taxon>Viridiplantae</taxon>
        <taxon>Streptophyta</taxon>
        <taxon>Embryophyta</taxon>
        <taxon>Tracheophyta</taxon>
        <taxon>Spermatophyta</taxon>
        <taxon>Magnoliopsida</taxon>
        <taxon>Liliopsida</taxon>
        <taxon>Poales</taxon>
        <taxon>Poaceae</taxon>
        <taxon>PACMAD clade</taxon>
        <taxon>Chloridoideae</taxon>
        <taxon>Eragrostideae</taxon>
        <taxon>Eragrostidinae</taxon>
        <taxon>Eragrostis</taxon>
    </lineage>
</organism>
<dbReference type="CDD" id="cd22160">
    <property type="entry name" value="F-box_AtFBL13-like"/>
    <property type="match status" value="1"/>
</dbReference>
<feature type="non-terminal residue" evidence="2">
    <location>
        <position position="1"/>
    </location>
</feature>
<dbReference type="PROSITE" id="PS50181">
    <property type="entry name" value="FBOX"/>
    <property type="match status" value="1"/>
</dbReference>
<dbReference type="InterPro" id="IPR032675">
    <property type="entry name" value="LRR_dom_sf"/>
</dbReference>
<accession>A0A5J9SFH3</accession>
<evidence type="ECO:0000313" key="3">
    <source>
        <dbReference type="Proteomes" id="UP000324897"/>
    </source>
</evidence>
<dbReference type="SUPFAM" id="SSF81383">
    <property type="entry name" value="F-box domain"/>
    <property type="match status" value="1"/>
</dbReference>
<sequence>MDLERRRKKAKKSSGGRKRNCISELPDAVLKHILGFLPAHEAVKTSLLARRWLHLWKSATTLRIHHHPAQEPVKKNIREFVKQILRLRGSSALDECEIILLDFDDQDVPSINRWIKRVLKRQVQSLTLRFYRNRTGQSSWLPLNERPLVSQHLTKLKLFDLCFNDKFLDFSRCPALEELEIDSCFMASVRGVSSQSLKRLSIGSSCILAQTFRNRISAPNVVSLHLEVDFGRAPVLDEMPLLQDALVEISYSMFDSCRNSDESGSSDNNDDDYYNYDNNDDDYYEIDGDDNTCVLLQGLSQANNLALISDTKMLVFKRDLNWCPTFSNLKTLLLNEYWCKPADDFSALTCILEHSPVLERLTLQLFCKGAESKIKMKELSDPRDRSAAISKYLQIVEIKCELIDKEVLTILKFLKSQFNIYSFTADISFEE</sequence>
<name>A0A5J9SFH3_9POAL</name>
<dbReference type="Gramene" id="TVT97971">
    <property type="protein sequence ID" value="TVT97971"/>
    <property type="gene ID" value="EJB05_56742"/>
</dbReference>
<proteinExistence type="predicted"/>
<dbReference type="InterPro" id="IPR001810">
    <property type="entry name" value="F-box_dom"/>
</dbReference>
<dbReference type="Proteomes" id="UP000324897">
    <property type="component" value="Unassembled WGS sequence"/>
</dbReference>